<comment type="caution">
    <text evidence="2">The sequence shown here is derived from an EMBL/GenBank/DDBJ whole genome shotgun (WGS) entry which is preliminary data.</text>
</comment>
<dbReference type="Proteomes" id="UP000288507">
    <property type="component" value="Unassembled WGS sequence"/>
</dbReference>
<sequence length="186" mass="21148">MGDISSYNSKGVEIREGKKVFNLQKLIDNLVAEVSTSDFTSDTLNNTKLAMTLMLINMAIKSVPRTKRLFEFTELLEDRIFDKNKIPELNTQQQLDVYKLAIERQNNSAQFIDFVHRNIKWGELADVLTILAKTEVSGVVSKEAQKDAQEILKKIEELKEYNALSQTEDIEIKDMSVADDEGSVDD</sequence>
<accession>A0A431EEC9</accession>
<name>A0A431EEC9_CAMJU</name>
<dbReference type="Proteomes" id="UP000287197">
    <property type="component" value="Unassembled WGS sequence"/>
</dbReference>
<dbReference type="EMBL" id="PQZD01000003">
    <property type="protein sequence ID" value="RTI48506.1"/>
    <property type="molecule type" value="Genomic_DNA"/>
</dbReference>
<dbReference type="EMBL" id="PRBV01000005">
    <property type="protein sequence ID" value="RTJ79614.1"/>
    <property type="molecule type" value="Genomic_DNA"/>
</dbReference>
<organism evidence="2 3">
    <name type="scientific">Campylobacter jejuni</name>
    <dbReference type="NCBI Taxonomy" id="197"/>
    <lineage>
        <taxon>Bacteria</taxon>
        <taxon>Pseudomonadati</taxon>
        <taxon>Campylobacterota</taxon>
        <taxon>Epsilonproteobacteria</taxon>
        <taxon>Campylobacterales</taxon>
        <taxon>Campylobacteraceae</taxon>
        <taxon>Campylobacter</taxon>
    </lineage>
</organism>
<protein>
    <submittedName>
        <fullName evidence="2">Uncharacterized protein</fullName>
    </submittedName>
</protein>
<gene>
    <name evidence="2" type="ORF">C3H57_04385</name>
    <name evidence="1" type="ORF">C3I27_03570</name>
</gene>
<evidence type="ECO:0000313" key="2">
    <source>
        <dbReference type="EMBL" id="RTJ79614.1"/>
    </source>
</evidence>
<reference evidence="2 3" key="2">
    <citation type="journal article" date="2019" name="Appl. Environ. Microbiol.">
        <title>Population genetics and characterization of Campylobacter jejuni isolates in western jackdaws and game birds in Finland.</title>
        <authorList>
            <person name="Kovanen S."/>
            <person name="Rossi M."/>
            <person name="Pohja-Mykra M."/>
            <person name="Nieminen T."/>
            <person name="Raunio-Saarnisto M."/>
            <person name="Sauvala M."/>
            <person name="Fredriksson-Ahomaa M."/>
            <person name="Hanninen M.L."/>
            <person name="Kivisto R."/>
        </authorList>
    </citation>
    <scope>NUCLEOTIDE SEQUENCE [LARGE SCALE GENOMIC DNA]</scope>
    <source>
        <strain evidence="2 3">CB313</strain>
        <strain evidence="1">SO-26</strain>
    </source>
</reference>
<dbReference type="RefSeq" id="WP_126232173.1">
    <property type="nucleotide sequence ID" value="NZ_PQZD01000003.1"/>
</dbReference>
<evidence type="ECO:0000313" key="3">
    <source>
        <dbReference type="Proteomes" id="UP000288507"/>
    </source>
</evidence>
<dbReference type="AlphaFoldDB" id="A0A431EEC9"/>
<reference evidence="1" key="1">
    <citation type="submission" date="2018-01" db="EMBL/GenBank/DDBJ databases">
        <authorList>
            <person name="Kovanen S."/>
            <person name="Nieminen T."/>
            <person name="Pohja-Mykra M."/>
            <person name="Raunio-Saarnisto M."/>
            <person name="Sauvala M."/>
            <person name="Fredriksson-Ahomaa M."/>
            <person name="Hanninen M.-L."/>
            <person name="Kivisto R."/>
        </authorList>
    </citation>
    <scope>NUCLEOTIDE SEQUENCE</scope>
    <source>
        <strain evidence="1">SO-26</strain>
    </source>
</reference>
<evidence type="ECO:0000313" key="1">
    <source>
        <dbReference type="EMBL" id="RTI48506.1"/>
    </source>
</evidence>
<proteinExistence type="predicted"/>